<accession>A0A4R4Z6B5</accession>
<feature type="transmembrane region" description="Helical" evidence="1">
    <location>
        <begin position="71"/>
        <end position="90"/>
    </location>
</feature>
<dbReference type="EMBL" id="SMKX01000106">
    <property type="protein sequence ID" value="TDD52634.1"/>
    <property type="molecule type" value="Genomic_DNA"/>
</dbReference>
<keyword evidence="1" id="KW-1133">Transmembrane helix</keyword>
<dbReference type="RefSeq" id="WP_132173012.1">
    <property type="nucleotide sequence ID" value="NZ_SMKX01000106.1"/>
</dbReference>
<keyword evidence="1" id="KW-0472">Membrane</keyword>
<feature type="transmembrane region" description="Helical" evidence="1">
    <location>
        <begin position="12"/>
        <end position="33"/>
    </location>
</feature>
<keyword evidence="3" id="KW-1185">Reference proteome</keyword>
<proteinExistence type="predicted"/>
<feature type="transmembrane region" description="Helical" evidence="1">
    <location>
        <begin position="96"/>
        <end position="116"/>
    </location>
</feature>
<dbReference type="OrthoDB" id="3874262at2"/>
<evidence type="ECO:0008006" key="4">
    <source>
        <dbReference type="Google" id="ProtNLM"/>
    </source>
</evidence>
<dbReference type="AlphaFoldDB" id="A0A4R4Z6B5"/>
<protein>
    <recommendedName>
        <fullName evidence="4">Integral membrane protein</fullName>
    </recommendedName>
</protein>
<evidence type="ECO:0000313" key="3">
    <source>
        <dbReference type="Proteomes" id="UP000295124"/>
    </source>
</evidence>
<reference evidence="2 3" key="1">
    <citation type="submission" date="2019-03" db="EMBL/GenBank/DDBJ databases">
        <title>Draft genome sequences of novel Actinobacteria.</title>
        <authorList>
            <person name="Sahin N."/>
            <person name="Ay H."/>
            <person name="Saygin H."/>
        </authorList>
    </citation>
    <scope>NUCLEOTIDE SEQUENCE [LARGE SCALE GENOMIC DNA]</scope>
    <source>
        <strain evidence="2 3">JCM 13523</strain>
    </source>
</reference>
<gene>
    <name evidence="2" type="ORF">E1263_28910</name>
</gene>
<name>A0A4R4Z6B5_9ACTN</name>
<feature type="transmembrane region" description="Helical" evidence="1">
    <location>
        <begin position="39"/>
        <end position="59"/>
    </location>
</feature>
<evidence type="ECO:0000256" key="1">
    <source>
        <dbReference type="SAM" id="Phobius"/>
    </source>
</evidence>
<comment type="caution">
    <text evidence="2">The sequence shown here is derived from an EMBL/GenBank/DDBJ whole genome shotgun (WGS) entry which is preliminary data.</text>
</comment>
<organism evidence="2 3">
    <name type="scientific">Kribbella antibiotica</name>
    <dbReference type="NCBI Taxonomy" id="190195"/>
    <lineage>
        <taxon>Bacteria</taxon>
        <taxon>Bacillati</taxon>
        <taxon>Actinomycetota</taxon>
        <taxon>Actinomycetes</taxon>
        <taxon>Propionibacteriales</taxon>
        <taxon>Kribbellaceae</taxon>
        <taxon>Kribbella</taxon>
    </lineage>
</organism>
<keyword evidence="1" id="KW-0812">Transmembrane</keyword>
<evidence type="ECO:0000313" key="2">
    <source>
        <dbReference type="EMBL" id="TDD52634.1"/>
    </source>
</evidence>
<dbReference type="Proteomes" id="UP000295124">
    <property type="component" value="Unassembled WGS sequence"/>
</dbReference>
<sequence length="127" mass="13650">MQKISFTQAKRYLILYGVLAAVAVVVVVARAATHHVVPGFLWGRSSAVLATAVIAYWLLTMAERGAYWAYTRIRILTIVMPIAIVGVDLIPGLCPGWFAAMQAVCALAIVPVAVLVNRPAVREAFAA</sequence>